<feature type="domain" description="Smr" evidence="1">
    <location>
        <begin position="110"/>
        <end position="184"/>
    </location>
</feature>
<dbReference type="InterPro" id="IPR036063">
    <property type="entry name" value="Smr_dom_sf"/>
</dbReference>
<name>A0A2P2K3G9_RHIMU</name>
<dbReference type="SMART" id="SM01162">
    <property type="entry name" value="DUF1771"/>
    <property type="match status" value="1"/>
</dbReference>
<accession>A0A2P2K3G9</accession>
<evidence type="ECO:0000313" key="2">
    <source>
        <dbReference type="EMBL" id="MBX00243.1"/>
    </source>
</evidence>
<dbReference type="InterPro" id="IPR055319">
    <property type="entry name" value="At5g58720-like"/>
</dbReference>
<evidence type="ECO:0000259" key="1">
    <source>
        <dbReference type="PROSITE" id="PS50828"/>
    </source>
</evidence>
<dbReference type="PROSITE" id="PS50828">
    <property type="entry name" value="SMR"/>
    <property type="match status" value="1"/>
</dbReference>
<dbReference type="PANTHER" id="PTHR47676">
    <property type="entry name" value="OS01G0225100 PROTEIN"/>
    <property type="match status" value="1"/>
</dbReference>
<protein>
    <submittedName>
        <fullName evidence="2">Uncharacterized protein MANES_01G161500</fullName>
    </submittedName>
</protein>
<dbReference type="Pfam" id="PF08590">
    <property type="entry name" value="DUF1771"/>
    <property type="match status" value="1"/>
</dbReference>
<reference evidence="2" key="1">
    <citation type="submission" date="2018-02" db="EMBL/GenBank/DDBJ databases">
        <title>Rhizophora mucronata_Transcriptome.</title>
        <authorList>
            <person name="Meera S.P."/>
            <person name="Sreeshan A."/>
            <person name="Augustine A."/>
        </authorList>
    </citation>
    <scope>NUCLEOTIDE SEQUENCE</scope>
    <source>
        <tissue evidence="2">Leaf</tissue>
    </source>
</reference>
<dbReference type="AlphaFoldDB" id="A0A2P2K3G9"/>
<organism evidence="2">
    <name type="scientific">Rhizophora mucronata</name>
    <name type="common">Asiatic mangrove</name>
    <dbReference type="NCBI Taxonomy" id="61149"/>
    <lineage>
        <taxon>Eukaryota</taxon>
        <taxon>Viridiplantae</taxon>
        <taxon>Streptophyta</taxon>
        <taxon>Embryophyta</taxon>
        <taxon>Tracheophyta</taxon>
        <taxon>Spermatophyta</taxon>
        <taxon>Magnoliopsida</taxon>
        <taxon>eudicotyledons</taxon>
        <taxon>Gunneridae</taxon>
        <taxon>Pentapetalae</taxon>
        <taxon>rosids</taxon>
        <taxon>fabids</taxon>
        <taxon>Malpighiales</taxon>
        <taxon>Rhizophoraceae</taxon>
        <taxon>Rhizophora</taxon>
    </lineage>
</organism>
<dbReference type="SMART" id="SM00463">
    <property type="entry name" value="SMR"/>
    <property type="match status" value="1"/>
</dbReference>
<dbReference type="Gene3D" id="3.30.1370.110">
    <property type="match status" value="1"/>
</dbReference>
<dbReference type="EMBL" id="GGEC01019759">
    <property type="protein sequence ID" value="MBX00243.1"/>
    <property type="molecule type" value="Transcribed_RNA"/>
</dbReference>
<proteinExistence type="predicted"/>
<dbReference type="InterPro" id="IPR013899">
    <property type="entry name" value="DUF1771"/>
</dbReference>
<dbReference type="PANTHER" id="PTHR47676:SF1">
    <property type="entry name" value="SMR DOMAIN-CONTAINING PROTEIN"/>
    <property type="match status" value="1"/>
</dbReference>
<sequence length="199" mass="22231">MNWKNVVKKMQPLWPSVNVCPSSVGGPLQSTCAKGNEYGLFRKSASQHWNSMRSYYQNAATAYSRGQRVHAAYLSDQGRVQAKLAQDADKKASQDIFKARNRGIENVITIDLHGQHVKQAMGILKSHLLFGTSMNSIQTLRAITGSGRHGLGKSKLKQSIINLLEKEGIEWKEENQGTLLIEVDGYKEYSFLESESDTE</sequence>
<dbReference type="InterPro" id="IPR002625">
    <property type="entry name" value="Smr_dom"/>
</dbReference>
<dbReference type="SUPFAM" id="SSF160443">
    <property type="entry name" value="SMR domain-like"/>
    <property type="match status" value="1"/>
</dbReference>